<keyword evidence="2" id="KW-1133">Transmembrane helix</keyword>
<dbReference type="PaxDb" id="4113-PGSC0003DMT400089263"/>
<dbReference type="HOGENOM" id="CLU_1828710_0_0_1"/>
<feature type="region of interest" description="Disordered" evidence="1">
    <location>
        <begin position="98"/>
        <end position="118"/>
    </location>
</feature>
<dbReference type="AlphaFoldDB" id="M1DHT1"/>
<keyword evidence="4" id="KW-1185">Reference proteome</keyword>
<dbReference type="Gramene" id="PGSC0003DMT400089263">
    <property type="protein sequence ID" value="PGSC0003DMT400089263"/>
    <property type="gene ID" value="PGSC0003DMG400038834"/>
</dbReference>
<name>M1DHT1_SOLTU</name>
<evidence type="ECO:0000256" key="1">
    <source>
        <dbReference type="SAM" id="MobiDB-lite"/>
    </source>
</evidence>
<proteinExistence type="predicted"/>
<sequence>MYAGWIHHGFTIRAGEGEDHTCTKSSRLEEVDVPQNLDLLNKWTIPKGSDDDYESDSGSVLNCLIYLIVIKIVVALALPAKEVTDSKFREKIINLATSNESNSSSSKPFENKKNDLNDFEYSAPYSSKEVDDRLIKRNVFS</sequence>
<keyword evidence="2" id="KW-0812">Transmembrane</keyword>
<evidence type="ECO:0000313" key="3">
    <source>
        <dbReference type="EnsemblPlants" id="PGSC0003DMT400089263"/>
    </source>
</evidence>
<reference evidence="3" key="2">
    <citation type="submission" date="2015-06" db="UniProtKB">
        <authorList>
            <consortium name="EnsemblPlants"/>
        </authorList>
    </citation>
    <scope>IDENTIFICATION</scope>
    <source>
        <strain evidence="3">DM1-3 516 R44</strain>
    </source>
</reference>
<feature type="compositionally biased region" description="Low complexity" evidence="1">
    <location>
        <begin position="98"/>
        <end position="108"/>
    </location>
</feature>
<reference evidence="4" key="1">
    <citation type="journal article" date="2011" name="Nature">
        <title>Genome sequence and analysis of the tuber crop potato.</title>
        <authorList>
            <consortium name="The Potato Genome Sequencing Consortium"/>
        </authorList>
    </citation>
    <scope>NUCLEOTIDE SEQUENCE [LARGE SCALE GENOMIC DNA]</scope>
    <source>
        <strain evidence="4">cv. DM1-3 516 R44</strain>
    </source>
</reference>
<keyword evidence="2" id="KW-0472">Membrane</keyword>
<organism evidence="3 4">
    <name type="scientific">Solanum tuberosum</name>
    <name type="common">Potato</name>
    <dbReference type="NCBI Taxonomy" id="4113"/>
    <lineage>
        <taxon>Eukaryota</taxon>
        <taxon>Viridiplantae</taxon>
        <taxon>Streptophyta</taxon>
        <taxon>Embryophyta</taxon>
        <taxon>Tracheophyta</taxon>
        <taxon>Spermatophyta</taxon>
        <taxon>Magnoliopsida</taxon>
        <taxon>eudicotyledons</taxon>
        <taxon>Gunneridae</taxon>
        <taxon>Pentapetalae</taxon>
        <taxon>asterids</taxon>
        <taxon>lamiids</taxon>
        <taxon>Solanales</taxon>
        <taxon>Solanaceae</taxon>
        <taxon>Solanoideae</taxon>
        <taxon>Solaneae</taxon>
        <taxon>Solanum</taxon>
    </lineage>
</organism>
<feature type="transmembrane region" description="Helical" evidence="2">
    <location>
        <begin position="59"/>
        <end position="80"/>
    </location>
</feature>
<accession>M1DHT1</accession>
<evidence type="ECO:0000256" key="2">
    <source>
        <dbReference type="SAM" id="Phobius"/>
    </source>
</evidence>
<dbReference type="InParanoid" id="M1DHT1"/>
<dbReference type="EnsemblPlants" id="PGSC0003DMT400089263">
    <property type="protein sequence ID" value="PGSC0003DMT400089263"/>
    <property type="gene ID" value="PGSC0003DMG400038834"/>
</dbReference>
<protein>
    <submittedName>
        <fullName evidence="3">Uncharacterized protein</fullName>
    </submittedName>
</protein>
<evidence type="ECO:0000313" key="4">
    <source>
        <dbReference type="Proteomes" id="UP000011115"/>
    </source>
</evidence>
<dbReference type="Proteomes" id="UP000011115">
    <property type="component" value="Unassembled WGS sequence"/>
</dbReference>